<dbReference type="GO" id="GO:0031122">
    <property type="term" value="P:cytoplasmic microtubule organization"/>
    <property type="evidence" value="ECO:0007669"/>
    <property type="project" value="TreeGrafter"/>
</dbReference>
<sequence>MEEEDQQKIPDLIKELVLRLLSQNPTSDSQLLNPKSPSFHKHLRYALRILSARLRPSIAPDSAAIAESIKRRLVTQGKSSQALTFSELYTLFDSKTGLGSVNNKWAVLHLLDIVSEDRRSTAGQLDSPLLLPNLALGDAESGDNDSWVLRRRVKDKGWSNGVLLVAKDPENARDVAFREFANLVKEENEVSEEVLVRDVLYACQGIDGNYVKFDSSSDGYVLSDSIKVPRATGIMVRKLCELGWLFRKVKGYVSESMDRFPAEDVGTVGQAFCAALQDELSDYYKLLAVLEAQSMNRIPLVSDSASSGNYLSLRRLSVWFAEPMVKMRLMAVLVDKCKVLKGGAMAGAIHLLAQHGDPMVQEFMRRLLRRVCSPLFEMVRSWVLEGELEDIFAEFFVVSQSVKAESLWREGYMLHPGMLPSFISQSLAQRILRTGKSINFLRVCCDDRGWAESATEAAAAAGTSTRRGGLGYGKTDALDSLVDEAAKRIDKHLLDVMYNRYKFKEHCLAIKRYLLLGQGDFVQYLMDIVGPQLSEPANTISSFQLAGLLETAIRASNAQYDDPDILDRLRVKMMPHGTGDRGWDVFSLEYDARVPLDTVFTESVMAKYLRIFNFLWKLRRVEHALIGAWKTMKPNCITSNSFTKLQQAVKLQLLSTLRRCQVLWDEMNHFVTNLQYYIMFEVLEVSWSNLSNEMEVAKDLDDLLAAHEKYLNSIVEKSLLGESSQLLYKSLFVLFDLILQFRSHADRLYEGIYELQARSESALPSQDKSKSRKQRNATSSEPGSWISEGRKALTQRANEFLQSMGQDLDAISKEYSSLLENFISQLPVQQHVDLKFLLFRLDFTEFYSQQHPRS</sequence>
<evidence type="ECO:0008006" key="11">
    <source>
        <dbReference type="Google" id="ProtNLM"/>
    </source>
</evidence>
<comment type="similarity">
    <text evidence="2">Belongs to the TUBGCP family.</text>
</comment>
<dbReference type="Proteomes" id="UP001187192">
    <property type="component" value="Unassembled WGS sequence"/>
</dbReference>
<evidence type="ECO:0000259" key="8">
    <source>
        <dbReference type="Pfam" id="PF17681"/>
    </source>
</evidence>
<evidence type="ECO:0000256" key="5">
    <source>
        <dbReference type="ARBA" id="ARBA00023212"/>
    </source>
</evidence>
<feature type="domain" description="Gamma tubulin complex component C-terminal" evidence="7">
    <location>
        <begin position="505"/>
        <end position="847"/>
    </location>
</feature>
<dbReference type="InterPro" id="IPR042241">
    <property type="entry name" value="GCP_C_sf"/>
</dbReference>
<evidence type="ECO:0000256" key="3">
    <source>
        <dbReference type="ARBA" id="ARBA00022490"/>
    </source>
</evidence>
<dbReference type="PANTHER" id="PTHR19302">
    <property type="entry name" value="GAMMA TUBULIN COMPLEX PROTEIN"/>
    <property type="match status" value="1"/>
</dbReference>
<evidence type="ECO:0000256" key="1">
    <source>
        <dbReference type="ARBA" id="ARBA00004245"/>
    </source>
</evidence>
<dbReference type="GO" id="GO:0043015">
    <property type="term" value="F:gamma-tubulin binding"/>
    <property type="evidence" value="ECO:0007669"/>
    <property type="project" value="InterPro"/>
</dbReference>
<comment type="subcellular location">
    <subcellularLocation>
        <location evidence="1">Cytoplasm</location>
        <location evidence="1">Cytoskeleton</location>
    </subcellularLocation>
</comment>
<dbReference type="InterPro" id="IPR041470">
    <property type="entry name" value="GCP_N"/>
</dbReference>
<evidence type="ECO:0000313" key="9">
    <source>
        <dbReference type="EMBL" id="GMN55860.1"/>
    </source>
</evidence>
<evidence type="ECO:0000313" key="10">
    <source>
        <dbReference type="Proteomes" id="UP001187192"/>
    </source>
</evidence>
<dbReference type="GO" id="GO:0000278">
    <property type="term" value="P:mitotic cell cycle"/>
    <property type="evidence" value="ECO:0007669"/>
    <property type="project" value="TreeGrafter"/>
</dbReference>
<dbReference type="GO" id="GO:0000930">
    <property type="term" value="C:gamma-tubulin complex"/>
    <property type="evidence" value="ECO:0007669"/>
    <property type="project" value="TreeGrafter"/>
</dbReference>
<evidence type="ECO:0000256" key="6">
    <source>
        <dbReference type="SAM" id="MobiDB-lite"/>
    </source>
</evidence>
<dbReference type="AlphaFoldDB" id="A0AA88AP84"/>
<evidence type="ECO:0000256" key="2">
    <source>
        <dbReference type="ARBA" id="ARBA00010337"/>
    </source>
</evidence>
<keyword evidence="5" id="KW-0206">Cytoskeleton</keyword>
<dbReference type="GO" id="GO:0051321">
    <property type="term" value="P:meiotic cell cycle"/>
    <property type="evidence" value="ECO:0007669"/>
    <property type="project" value="TreeGrafter"/>
</dbReference>
<gene>
    <name evidence="9" type="ORF">TIFTF001_024966</name>
</gene>
<organism evidence="9 10">
    <name type="scientific">Ficus carica</name>
    <name type="common">Common fig</name>
    <dbReference type="NCBI Taxonomy" id="3494"/>
    <lineage>
        <taxon>Eukaryota</taxon>
        <taxon>Viridiplantae</taxon>
        <taxon>Streptophyta</taxon>
        <taxon>Embryophyta</taxon>
        <taxon>Tracheophyta</taxon>
        <taxon>Spermatophyta</taxon>
        <taxon>Magnoliopsida</taxon>
        <taxon>eudicotyledons</taxon>
        <taxon>Gunneridae</taxon>
        <taxon>Pentapetalae</taxon>
        <taxon>rosids</taxon>
        <taxon>fabids</taxon>
        <taxon>Rosales</taxon>
        <taxon>Moraceae</taxon>
        <taxon>Ficeae</taxon>
        <taxon>Ficus</taxon>
    </lineage>
</organism>
<dbReference type="InterPro" id="IPR007259">
    <property type="entry name" value="GCP"/>
</dbReference>
<dbReference type="Pfam" id="PF04130">
    <property type="entry name" value="GCP_C_terminal"/>
    <property type="match status" value="1"/>
</dbReference>
<name>A0AA88AP84_FICCA</name>
<dbReference type="EMBL" id="BTGU01000060">
    <property type="protein sequence ID" value="GMN55860.1"/>
    <property type="molecule type" value="Genomic_DNA"/>
</dbReference>
<evidence type="ECO:0000256" key="4">
    <source>
        <dbReference type="ARBA" id="ARBA00022701"/>
    </source>
</evidence>
<dbReference type="GO" id="GO:0051225">
    <property type="term" value="P:spindle assembly"/>
    <property type="evidence" value="ECO:0007669"/>
    <property type="project" value="TreeGrafter"/>
</dbReference>
<protein>
    <recommendedName>
        <fullName evidence="11">Gamma-tubulin complex component</fullName>
    </recommendedName>
</protein>
<comment type="caution">
    <text evidence="9">The sequence shown here is derived from an EMBL/GenBank/DDBJ whole genome shotgun (WGS) entry which is preliminary data.</text>
</comment>
<keyword evidence="4" id="KW-0493">Microtubule</keyword>
<dbReference type="GO" id="GO:0007020">
    <property type="term" value="P:microtubule nucleation"/>
    <property type="evidence" value="ECO:0007669"/>
    <property type="project" value="InterPro"/>
</dbReference>
<keyword evidence="3" id="KW-0963">Cytoplasm</keyword>
<accession>A0AA88AP84</accession>
<feature type="region of interest" description="Disordered" evidence="6">
    <location>
        <begin position="763"/>
        <end position="785"/>
    </location>
</feature>
<dbReference type="InterPro" id="IPR040457">
    <property type="entry name" value="GCP_C"/>
</dbReference>
<keyword evidence="10" id="KW-1185">Reference proteome</keyword>
<dbReference type="GO" id="GO:0005874">
    <property type="term" value="C:microtubule"/>
    <property type="evidence" value="ECO:0007669"/>
    <property type="project" value="UniProtKB-KW"/>
</dbReference>
<dbReference type="Pfam" id="PF17681">
    <property type="entry name" value="GCP_N_terminal"/>
    <property type="match status" value="1"/>
</dbReference>
<dbReference type="GO" id="GO:0051011">
    <property type="term" value="F:microtubule minus-end binding"/>
    <property type="evidence" value="ECO:0007669"/>
    <property type="project" value="TreeGrafter"/>
</dbReference>
<evidence type="ECO:0000259" key="7">
    <source>
        <dbReference type="Pfam" id="PF04130"/>
    </source>
</evidence>
<dbReference type="GO" id="GO:0000922">
    <property type="term" value="C:spindle pole"/>
    <property type="evidence" value="ECO:0007669"/>
    <property type="project" value="InterPro"/>
</dbReference>
<dbReference type="PANTHER" id="PTHR19302:SF14">
    <property type="entry name" value="GAMMA-TUBULIN COMPLEX COMPONENT 3"/>
    <property type="match status" value="1"/>
</dbReference>
<proteinExistence type="inferred from homology"/>
<feature type="domain" description="Gamma tubulin complex component protein N-terminal" evidence="8">
    <location>
        <begin position="196"/>
        <end position="499"/>
    </location>
</feature>
<dbReference type="Gene3D" id="1.20.120.1900">
    <property type="entry name" value="Gamma-tubulin complex, C-terminal domain"/>
    <property type="match status" value="1"/>
</dbReference>
<reference evidence="9" key="1">
    <citation type="submission" date="2023-07" db="EMBL/GenBank/DDBJ databases">
        <title>draft genome sequence of fig (Ficus carica).</title>
        <authorList>
            <person name="Takahashi T."/>
            <person name="Nishimura K."/>
        </authorList>
    </citation>
    <scope>NUCLEOTIDE SEQUENCE</scope>
</reference>